<feature type="region of interest" description="Disordered" evidence="1">
    <location>
        <begin position="1"/>
        <end position="29"/>
    </location>
</feature>
<protein>
    <submittedName>
        <fullName evidence="2">Uncharacterized protein</fullName>
    </submittedName>
</protein>
<reference evidence="3" key="1">
    <citation type="journal article" date="2016" name="Nature">
        <title>Genome evolution in the allotetraploid frog Xenopus laevis.</title>
        <authorList>
            <person name="Session A.M."/>
            <person name="Uno Y."/>
            <person name="Kwon T."/>
            <person name="Chapman J.A."/>
            <person name="Toyoda A."/>
            <person name="Takahashi S."/>
            <person name="Fukui A."/>
            <person name="Hikosaka A."/>
            <person name="Suzuki A."/>
            <person name="Kondo M."/>
            <person name="van Heeringen S.J."/>
            <person name="Quigley I."/>
            <person name="Heinz S."/>
            <person name="Ogino H."/>
            <person name="Ochi H."/>
            <person name="Hellsten U."/>
            <person name="Lyons J.B."/>
            <person name="Simakov O."/>
            <person name="Putnam N."/>
            <person name="Stites J."/>
            <person name="Kuroki Y."/>
            <person name="Tanaka T."/>
            <person name="Michiue T."/>
            <person name="Watanabe M."/>
            <person name="Bogdanovic O."/>
            <person name="Lister R."/>
            <person name="Georgiou G."/>
            <person name="Paranjpe S.S."/>
            <person name="van Kruijsbergen I."/>
            <person name="Shu S."/>
            <person name="Carlson J."/>
            <person name="Kinoshita T."/>
            <person name="Ohta Y."/>
            <person name="Mawaribuchi S."/>
            <person name="Jenkins J."/>
            <person name="Grimwood J."/>
            <person name="Schmutz J."/>
            <person name="Mitros T."/>
            <person name="Mozaffari S.V."/>
            <person name="Suzuki Y."/>
            <person name="Haramoto Y."/>
            <person name="Yamamoto T.S."/>
            <person name="Takagi C."/>
            <person name="Heald R."/>
            <person name="Miller K."/>
            <person name="Haudenschild C."/>
            <person name="Kitzman J."/>
            <person name="Nakayama T."/>
            <person name="Izutsu Y."/>
            <person name="Robert J."/>
            <person name="Fortriede J."/>
            <person name="Burns K."/>
            <person name="Lotay V."/>
            <person name="Karimi K."/>
            <person name="Yasuoka Y."/>
            <person name="Dichmann D.S."/>
            <person name="Flajnik M.F."/>
            <person name="Houston D.W."/>
            <person name="Shendure J."/>
            <person name="DuPasquier L."/>
            <person name="Vize P.D."/>
            <person name="Zorn A.M."/>
            <person name="Ito M."/>
            <person name="Marcotte E.M."/>
            <person name="Wallingford J.B."/>
            <person name="Ito Y."/>
            <person name="Asashima M."/>
            <person name="Ueno N."/>
            <person name="Matsuda Y."/>
            <person name="Veenstra G.J."/>
            <person name="Fujiyama A."/>
            <person name="Harland R.M."/>
            <person name="Taira M."/>
            <person name="Rokhsar D.S."/>
        </authorList>
    </citation>
    <scope>NUCLEOTIDE SEQUENCE [LARGE SCALE GENOMIC DNA]</scope>
    <source>
        <strain evidence="3">J</strain>
    </source>
</reference>
<organism evidence="2 3">
    <name type="scientific">Xenopus laevis</name>
    <name type="common">African clawed frog</name>
    <dbReference type="NCBI Taxonomy" id="8355"/>
    <lineage>
        <taxon>Eukaryota</taxon>
        <taxon>Metazoa</taxon>
        <taxon>Chordata</taxon>
        <taxon>Craniata</taxon>
        <taxon>Vertebrata</taxon>
        <taxon>Euteleostomi</taxon>
        <taxon>Amphibia</taxon>
        <taxon>Batrachia</taxon>
        <taxon>Anura</taxon>
        <taxon>Pipoidea</taxon>
        <taxon>Pipidae</taxon>
        <taxon>Xenopodinae</taxon>
        <taxon>Xenopus</taxon>
        <taxon>Xenopus</taxon>
    </lineage>
</organism>
<dbReference type="EMBL" id="CM004471">
    <property type="protein sequence ID" value="OCT87580.1"/>
    <property type="molecule type" value="Genomic_DNA"/>
</dbReference>
<dbReference type="AlphaFoldDB" id="A0A974DA40"/>
<feature type="compositionally biased region" description="Basic and acidic residues" evidence="1">
    <location>
        <begin position="1"/>
        <end position="10"/>
    </location>
</feature>
<sequence length="83" mass="9288">MASPELEHRQKVTLQGKDGSSSNQATGHSIIKRKMQTLKNMQTIFKTINLRNWLECDTGAGIGIYLLARAEKPATYQGQLLQE</sequence>
<feature type="compositionally biased region" description="Polar residues" evidence="1">
    <location>
        <begin position="18"/>
        <end position="27"/>
    </location>
</feature>
<name>A0A974DA40_XENLA</name>
<evidence type="ECO:0000313" key="3">
    <source>
        <dbReference type="Proteomes" id="UP000694892"/>
    </source>
</evidence>
<evidence type="ECO:0000256" key="1">
    <source>
        <dbReference type="SAM" id="MobiDB-lite"/>
    </source>
</evidence>
<dbReference type="Proteomes" id="UP000694892">
    <property type="component" value="Chromosome 3S"/>
</dbReference>
<gene>
    <name evidence="2" type="ORF">XELAEV_18021277mg</name>
</gene>
<accession>A0A974DA40</accession>
<proteinExistence type="predicted"/>
<evidence type="ECO:0000313" key="2">
    <source>
        <dbReference type="EMBL" id="OCT87580.1"/>
    </source>
</evidence>